<gene>
    <name evidence="1" type="ORF">S01H1_37542</name>
</gene>
<reference evidence="1" key="1">
    <citation type="journal article" date="2014" name="Front. Microbiol.">
        <title>High frequency of phylogenetically diverse reductive dehalogenase-homologous genes in deep subseafloor sedimentary metagenomes.</title>
        <authorList>
            <person name="Kawai M."/>
            <person name="Futagami T."/>
            <person name="Toyoda A."/>
            <person name="Takaki Y."/>
            <person name="Nishi S."/>
            <person name="Hori S."/>
            <person name="Arai W."/>
            <person name="Tsubouchi T."/>
            <person name="Morono Y."/>
            <person name="Uchiyama I."/>
            <person name="Ito T."/>
            <person name="Fujiyama A."/>
            <person name="Inagaki F."/>
            <person name="Takami H."/>
        </authorList>
    </citation>
    <scope>NUCLEOTIDE SEQUENCE</scope>
    <source>
        <strain evidence="1">Expedition CK06-06</strain>
    </source>
</reference>
<dbReference type="AlphaFoldDB" id="X0V438"/>
<sequence>NLQEAIENALRAYSREQTIHWFVLVGHAIKTGNTRESARKELRRIKEADSNNKGFMYIGQCLQRSGRKQEFVLE</sequence>
<dbReference type="EMBL" id="BARS01023590">
    <property type="protein sequence ID" value="GAG12870.1"/>
    <property type="molecule type" value="Genomic_DNA"/>
</dbReference>
<feature type="non-terminal residue" evidence="1">
    <location>
        <position position="1"/>
    </location>
</feature>
<organism evidence="1">
    <name type="scientific">marine sediment metagenome</name>
    <dbReference type="NCBI Taxonomy" id="412755"/>
    <lineage>
        <taxon>unclassified sequences</taxon>
        <taxon>metagenomes</taxon>
        <taxon>ecological metagenomes</taxon>
    </lineage>
</organism>
<proteinExistence type="predicted"/>
<evidence type="ECO:0000313" key="1">
    <source>
        <dbReference type="EMBL" id="GAG12870.1"/>
    </source>
</evidence>
<accession>X0V438</accession>
<protein>
    <submittedName>
        <fullName evidence="1">Uncharacterized protein</fullName>
    </submittedName>
</protein>
<comment type="caution">
    <text evidence="1">The sequence shown here is derived from an EMBL/GenBank/DDBJ whole genome shotgun (WGS) entry which is preliminary data.</text>
</comment>
<name>X0V438_9ZZZZ</name>